<protein>
    <recommendedName>
        <fullName evidence="4">DUF2142 domain-containing protein</fullName>
    </recommendedName>
</protein>
<dbReference type="STRING" id="320497.A0U93_03255"/>
<reference evidence="2 3" key="1">
    <citation type="submission" date="2016-03" db="EMBL/GenBank/DDBJ databases">
        <title>Acetic acid bacteria sequencing.</title>
        <authorList>
            <person name="Brandt J."/>
            <person name="Jakob F."/>
            <person name="Vogel R.F."/>
        </authorList>
    </citation>
    <scope>NUCLEOTIDE SEQUENCE [LARGE SCALE GENOMIC DNA]</scope>
    <source>
        <strain evidence="2 3">NBRC 101099</strain>
    </source>
</reference>
<evidence type="ECO:0000256" key="1">
    <source>
        <dbReference type="SAM" id="Phobius"/>
    </source>
</evidence>
<feature type="transmembrane region" description="Helical" evidence="1">
    <location>
        <begin position="20"/>
        <end position="39"/>
    </location>
</feature>
<dbReference type="KEGG" id="nch:A0U93_03255"/>
<evidence type="ECO:0000313" key="2">
    <source>
        <dbReference type="EMBL" id="AQS87114.1"/>
    </source>
</evidence>
<dbReference type="EMBL" id="CP014691">
    <property type="protein sequence ID" value="AQS87114.1"/>
    <property type="molecule type" value="Genomic_DNA"/>
</dbReference>
<feature type="transmembrane region" description="Helical" evidence="1">
    <location>
        <begin position="343"/>
        <end position="361"/>
    </location>
</feature>
<keyword evidence="1" id="KW-0812">Transmembrane</keyword>
<proteinExistence type="predicted"/>
<name>A0A1U9KMT7_9PROT</name>
<evidence type="ECO:0008006" key="4">
    <source>
        <dbReference type="Google" id="ProtNLM"/>
    </source>
</evidence>
<dbReference type="Pfam" id="PF09913">
    <property type="entry name" value="DUF2142"/>
    <property type="match status" value="1"/>
</dbReference>
<sequence length="465" mass="50046">MNAFGAYAALMFSDRQIGTLWCAVALPFLLLLVFLTPPIQSPDEQNHFLRVVQVGEGHFVGARLNPYDSGGEVPTAAFRFAHAFDDIPFHMERKVSLARLREINRIAWTPERMKAGFPNTVLYPPAFYLAAAVGVDVGRILDLSVEESFYLARIANVLICAAIGTLALVLAPGALRLALAFILSMPMTLGLCASCSQDGMLIVSSALCVALMGRWRLRSGFSPLASTGVGLMLGCIVASKLPYAPLLILPAILGSTAKWRSVVLAIVPGVLIAALWLHVGVRAAGVPFLHGTGVDAGQQVHFIVSHPRATCHVVIRTYELFARNFIQQFFGVLGWVDAFLPNWSYRVMECLFAGVLAYCLFHRAREDRLRGVMQAGAILAVVAVSVWAVSLALYVAWTVVGYDHIDGIQGRYFIPLALFASLALPAGPPPVSAPGWRMAASLGLTGVTLGVAIGASVTALSARYW</sequence>
<dbReference type="InterPro" id="IPR018674">
    <property type="entry name" value="DUF2142_membrane"/>
</dbReference>
<feature type="transmembrane region" description="Helical" evidence="1">
    <location>
        <begin position="373"/>
        <end position="397"/>
    </location>
</feature>
<feature type="transmembrane region" description="Helical" evidence="1">
    <location>
        <begin position="121"/>
        <end position="138"/>
    </location>
</feature>
<organism evidence="2 3">
    <name type="scientific">Neoasaia chiangmaiensis</name>
    <dbReference type="NCBI Taxonomy" id="320497"/>
    <lineage>
        <taxon>Bacteria</taxon>
        <taxon>Pseudomonadati</taxon>
        <taxon>Pseudomonadota</taxon>
        <taxon>Alphaproteobacteria</taxon>
        <taxon>Acetobacterales</taxon>
        <taxon>Acetobacteraceae</taxon>
        <taxon>Neoasaia</taxon>
    </lineage>
</organism>
<dbReference type="Proteomes" id="UP000188604">
    <property type="component" value="Chromosome"/>
</dbReference>
<keyword evidence="1" id="KW-1133">Transmembrane helix</keyword>
<feature type="transmembrane region" description="Helical" evidence="1">
    <location>
        <begin position="150"/>
        <end position="171"/>
    </location>
</feature>
<feature type="transmembrane region" description="Helical" evidence="1">
    <location>
        <begin position="261"/>
        <end position="279"/>
    </location>
</feature>
<dbReference type="AlphaFoldDB" id="A0A1U9KMT7"/>
<evidence type="ECO:0000313" key="3">
    <source>
        <dbReference type="Proteomes" id="UP000188604"/>
    </source>
</evidence>
<feature type="transmembrane region" description="Helical" evidence="1">
    <location>
        <begin position="229"/>
        <end position="249"/>
    </location>
</feature>
<keyword evidence="3" id="KW-1185">Reference proteome</keyword>
<keyword evidence="1" id="KW-0472">Membrane</keyword>
<gene>
    <name evidence="2" type="ORF">A0U93_03255</name>
</gene>
<feature type="transmembrane region" description="Helical" evidence="1">
    <location>
        <begin position="439"/>
        <end position="462"/>
    </location>
</feature>
<accession>A0A1U9KMT7</accession>